<comment type="caution">
    <text evidence="1">The sequence shown here is derived from an EMBL/GenBank/DDBJ whole genome shotgun (WGS) entry which is preliminary data.</text>
</comment>
<gene>
    <name evidence="1" type="ORF">ALQ28_04183</name>
</gene>
<dbReference type="AlphaFoldDB" id="A0A0P9PUR9"/>
<dbReference type="Proteomes" id="UP000267908">
    <property type="component" value="Unassembled WGS sequence"/>
</dbReference>
<reference evidence="1 2" key="1">
    <citation type="submission" date="2018-08" db="EMBL/GenBank/DDBJ databases">
        <title>Recombination of ecologically and evolutionarily significant loci maintains genetic cohesion in the Pseudomonas syringae species complex.</title>
        <authorList>
            <person name="Dillon M."/>
            <person name="Thakur S."/>
            <person name="Almeida R.N.D."/>
            <person name="Weir B.S."/>
            <person name="Guttman D.S."/>
        </authorList>
    </citation>
    <scope>NUCLEOTIDE SEQUENCE [LARGE SCALE GENOMIC DNA]</scope>
    <source>
        <strain evidence="1 2">ICMP 4330</strain>
    </source>
</reference>
<proteinExistence type="predicted"/>
<evidence type="ECO:0000313" key="2">
    <source>
        <dbReference type="Proteomes" id="UP000267908"/>
    </source>
</evidence>
<organism evidence="1 2">
    <name type="scientific">Pseudomonas syringae pv. delphinii</name>
    <dbReference type="NCBI Taxonomy" id="192088"/>
    <lineage>
        <taxon>Bacteria</taxon>
        <taxon>Pseudomonadati</taxon>
        <taxon>Pseudomonadota</taxon>
        <taxon>Gammaproteobacteria</taxon>
        <taxon>Pseudomonadales</taxon>
        <taxon>Pseudomonadaceae</taxon>
        <taxon>Pseudomonas</taxon>
    </lineage>
</organism>
<accession>A0A0P9PUR9</accession>
<protein>
    <submittedName>
        <fullName evidence="1">Uncharacterized protein</fullName>
    </submittedName>
</protein>
<dbReference type="EMBL" id="RBQG01000067">
    <property type="protein sequence ID" value="RMP17039.1"/>
    <property type="molecule type" value="Genomic_DNA"/>
</dbReference>
<name>A0A0P9PUR9_9PSED</name>
<evidence type="ECO:0000313" key="1">
    <source>
        <dbReference type="EMBL" id="RMP17039.1"/>
    </source>
</evidence>
<sequence length="65" mass="7293">MRASTPIGASEDGVHLSGMHRFCHVVIDLQSCSRCRYETLPNKPIMHFAIPQKAIIAKRIAGHFF</sequence>